<dbReference type="SMART" id="SM00052">
    <property type="entry name" value="EAL"/>
    <property type="match status" value="1"/>
</dbReference>
<dbReference type="Pfam" id="PF00498">
    <property type="entry name" value="FHA"/>
    <property type="match status" value="1"/>
</dbReference>
<dbReference type="Pfam" id="PF00563">
    <property type="entry name" value="EAL"/>
    <property type="match status" value="1"/>
</dbReference>
<dbReference type="InterPro" id="IPR035919">
    <property type="entry name" value="EAL_sf"/>
</dbReference>
<dbReference type="InterPro" id="IPR043128">
    <property type="entry name" value="Rev_trsase/Diguanyl_cyclase"/>
</dbReference>
<dbReference type="EMBL" id="JADEVV010000001">
    <property type="protein sequence ID" value="MBE9252282.1"/>
    <property type="molecule type" value="Genomic_DNA"/>
</dbReference>
<dbReference type="PANTHER" id="PTHR33121:SF71">
    <property type="entry name" value="OXYGEN SENSOR PROTEIN DOSP"/>
    <property type="match status" value="1"/>
</dbReference>
<dbReference type="InterPro" id="IPR000160">
    <property type="entry name" value="GGDEF_dom"/>
</dbReference>
<dbReference type="SUPFAM" id="SSF55073">
    <property type="entry name" value="Nucleotide cyclase"/>
    <property type="match status" value="1"/>
</dbReference>
<dbReference type="Proteomes" id="UP000658720">
    <property type="component" value="Unassembled WGS sequence"/>
</dbReference>
<feature type="domain" description="EAL" evidence="2">
    <location>
        <begin position="435"/>
        <end position="689"/>
    </location>
</feature>
<accession>A0ABR9VLR7</accession>
<dbReference type="SUPFAM" id="SSF49879">
    <property type="entry name" value="SMAD/FHA domain"/>
    <property type="match status" value="1"/>
</dbReference>
<comment type="caution">
    <text evidence="4">The sequence shown here is derived from an EMBL/GenBank/DDBJ whole genome shotgun (WGS) entry which is preliminary data.</text>
</comment>
<evidence type="ECO:0000313" key="5">
    <source>
        <dbReference type="Proteomes" id="UP000658720"/>
    </source>
</evidence>
<dbReference type="InterPro" id="IPR000253">
    <property type="entry name" value="FHA_dom"/>
</dbReference>
<evidence type="ECO:0000259" key="3">
    <source>
        <dbReference type="PROSITE" id="PS50887"/>
    </source>
</evidence>
<reference evidence="4 5" key="1">
    <citation type="submission" date="2020-10" db="EMBL/GenBank/DDBJ databases">
        <authorList>
            <person name="Castelo-Branco R."/>
            <person name="Eusebio N."/>
            <person name="Adriana R."/>
            <person name="Vieira A."/>
            <person name="Brugerolle De Fraissinette N."/>
            <person name="Rezende De Castro R."/>
            <person name="Schneider M.P."/>
            <person name="Vasconcelos V."/>
            <person name="Leao P.N."/>
        </authorList>
    </citation>
    <scope>NUCLEOTIDE SEQUENCE [LARGE SCALE GENOMIC DNA]</scope>
    <source>
        <strain evidence="4 5">LEGE 00031</strain>
    </source>
</reference>
<feature type="domain" description="FHA" evidence="1">
    <location>
        <begin position="23"/>
        <end position="82"/>
    </location>
</feature>
<sequence>MLYQLVVDSPSFKKVIRLQNSCYSIGRHPSNTIVIPSPQISRRHATLIKKINPNLDISFHIIDGDLEGHRSRNGVWVNGESHLDYELVHGDVIALSEDIQIFYQAIPTDPKDTVSGGGDRQRLTPDLSEHFPQEQWDITLIGHEDDLSQLSHEQLSKLAACIEYSPYPMVEIDYFGNLTYLNTATKEKFPSIREDSMTHPLLRDVIPQREDAPTYYIRTREVQIGDKFYEQHIHYPAESQFIRSYIFDITERKVIEQSIHYQAFYDPLTDLPNRFLFKQELGKVLSNVQNQSSVLGLVLLGFRELQSLNDLLGHSVADEVLKIITERLSAHVRLEDLLCRWRGDTFILLIQSCRNLDEIEVFVRRLLAVLKRPFFIANNPLYLQGYAGIACYPNHGDNVETLLNRVGVALNEVKDIGSRQYCFYEESMNSDHLERIQLEHALHQALEKDEFLLYYQPIIDVQAGRLCGVEALIRWQHPFQGLVPPGLFIGLLETTGLIIPVGEWIMRTAFQHFHNWAPAVDDDFRIAINLSPQQFQAPDLLPTILRILEESSLAPHRLEVEITENIVMQNVTATQNLLNALQSHGIRLSMDDFGTGYSSLSYLKTFPFNTLKIDRSFTKDILHTPKDAAIIQAILLLGNGFNLNIIAEGIEEESQARCLYDLGCREMQGYWFSHPLSEAEITAFLAEGNFQRFCLG</sequence>
<dbReference type="PROSITE" id="PS50883">
    <property type="entry name" value="EAL"/>
    <property type="match status" value="1"/>
</dbReference>
<name>A0ABR9VLR7_9SYNC</name>
<dbReference type="NCBIfam" id="TIGR00254">
    <property type="entry name" value="GGDEF"/>
    <property type="match status" value="1"/>
</dbReference>
<dbReference type="SUPFAM" id="SSF141868">
    <property type="entry name" value="EAL domain-like"/>
    <property type="match status" value="1"/>
</dbReference>
<evidence type="ECO:0000313" key="4">
    <source>
        <dbReference type="EMBL" id="MBE9252282.1"/>
    </source>
</evidence>
<dbReference type="InterPro" id="IPR029787">
    <property type="entry name" value="Nucleotide_cyclase"/>
</dbReference>
<dbReference type="PROSITE" id="PS50006">
    <property type="entry name" value="FHA_DOMAIN"/>
    <property type="match status" value="1"/>
</dbReference>
<dbReference type="CDD" id="cd22697">
    <property type="entry name" value="FHA_Slr1951-like"/>
    <property type="match status" value="1"/>
</dbReference>
<dbReference type="RefSeq" id="WP_194018482.1">
    <property type="nucleotide sequence ID" value="NZ_JADEVV010000001.1"/>
</dbReference>
<dbReference type="CDD" id="cd01948">
    <property type="entry name" value="EAL"/>
    <property type="match status" value="1"/>
</dbReference>
<proteinExistence type="predicted"/>
<dbReference type="InterPro" id="IPR008984">
    <property type="entry name" value="SMAD_FHA_dom_sf"/>
</dbReference>
<dbReference type="PROSITE" id="PS50887">
    <property type="entry name" value="GGDEF"/>
    <property type="match status" value="1"/>
</dbReference>
<dbReference type="Gene3D" id="2.60.200.20">
    <property type="match status" value="1"/>
</dbReference>
<feature type="domain" description="GGDEF" evidence="3">
    <location>
        <begin position="293"/>
        <end position="426"/>
    </location>
</feature>
<dbReference type="SMART" id="SM00240">
    <property type="entry name" value="FHA"/>
    <property type="match status" value="1"/>
</dbReference>
<dbReference type="Gene3D" id="3.20.20.450">
    <property type="entry name" value="EAL domain"/>
    <property type="match status" value="1"/>
</dbReference>
<gene>
    <name evidence="4" type="ORF">IQ217_00115</name>
</gene>
<keyword evidence="5" id="KW-1185">Reference proteome</keyword>
<dbReference type="SMART" id="SM00267">
    <property type="entry name" value="GGDEF"/>
    <property type="match status" value="1"/>
</dbReference>
<dbReference type="InterPro" id="IPR050706">
    <property type="entry name" value="Cyclic-di-GMP_PDE-like"/>
</dbReference>
<evidence type="ECO:0000259" key="2">
    <source>
        <dbReference type="PROSITE" id="PS50883"/>
    </source>
</evidence>
<dbReference type="Gene3D" id="3.30.70.270">
    <property type="match status" value="1"/>
</dbReference>
<organism evidence="4 5">
    <name type="scientific">Synechocystis salina LEGE 00031</name>
    <dbReference type="NCBI Taxonomy" id="1828736"/>
    <lineage>
        <taxon>Bacteria</taxon>
        <taxon>Bacillati</taxon>
        <taxon>Cyanobacteriota</taxon>
        <taxon>Cyanophyceae</taxon>
        <taxon>Synechococcales</taxon>
        <taxon>Merismopediaceae</taxon>
        <taxon>Synechocystis</taxon>
    </lineage>
</organism>
<dbReference type="PANTHER" id="PTHR33121">
    <property type="entry name" value="CYCLIC DI-GMP PHOSPHODIESTERASE PDEF"/>
    <property type="match status" value="1"/>
</dbReference>
<evidence type="ECO:0000259" key="1">
    <source>
        <dbReference type="PROSITE" id="PS50006"/>
    </source>
</evidence>
<dbReference type="InterPro" id="IPR001633">
    <property type="entry name" value="EAL_dom"/>
</dbReference>
<dbReference type="CDD" id="cd01949">
    <property type="entry name" value="GGDEF"/>
    <property type="match status" value="1"/>
</dbReference>
<protein>
    <submittedName>
        <fullName evidence="4">EAL domain-containing protein</fullName>
    </submittedName>
</protein>
<dbReference type="Pfam" id="PF00990">
    <property type="entry name" value="GGDEF"/>
    <property type="match status" value="1"/>
</dbReference>